<name>A0ABQ3VFD3_9CHLR</name>
<evidence type="ECO:0000313" key="1">
    <source>
        <dbReference type="EMBL" id="GHO84875.1"/>
    </source>
</evidence>
<evidence type="ECO:0000313" key="2">
    <source>
        <dbReference type="Proteomes" id="UP000635565"/>
    </source>
</evidence>
<organism evidence="1 2">
    <name type="scientific">Dictyobacter formicarum</name>
    <dbReference type="NCBI Taxonomy" id="2778368"/>
    <lineage>
        <taxon>Bacteria</taxon>
        <taxon>Bacillati</taxon>
        <taxon>Chloroflexota</taxon>
        <taxon>Ktedonobacteria</taxon>
        <taxon>Ktedonobacterales</taxon>
        <taxon>Dictyobacteraceae</taxon>
        <taxon>Dictyobacter</taxon>
    </lineage>
</organism>
<proteinExistence type="predicted"/>
<protein>
    <submittedName>
        <fullName evidence="1">Uncharacterized protein</fullName>
    </submittedName>
</protein>
<dbReference type="EMBL" id="BNJJ01000007">
    <property type="protein sequence ID" value="GHO84875.1"/>
    <property type="molecule type" value="Genomic_DNA"/>
</dbReference>
<reference evidence="1 2" key="1">
    <citation type="journal article" date="2021" name="Int. J. Syst. Evol. Microbiol.">
        <title>Reticulibacter mediterranei gen. nov., sp. nov., within the new family Reticulibacteraceae fam. nov., and Ktedonospora formicarum gen. nov., sp. nov., Ktedonobacter robiniae sp. nov., Dictyobacter formicarum sp. nov. and Dictyobacter arantiisoli sp. nov., belonging to the class Ktedonobacteria.</title>
        <authorList>
            <person name="Yabe S."/>
            <person name="Zheng Y."/>
            <person name="Wang C.M."/>
            <person name="Sakai Y."/>
            <person name="Abe K."/>
            <person name="Yokota A."/>
            <person name="Donadio S."/>
            <person name="Cavaletti L."/>
            <person name="Monciardini P."/>
        </authorList>
    </citation>
    <scope>NUCLEOTIDE SEQUENCE [LARGE SCALE GENOMIC DNA]</scope>
    <source>
        <strain evidence="1 2">SOSP1-9</strain>
    </source>
</reference>
<gene>
    <name evidence="1" type="ORF">KSZ_28810</name>
</gene>
<sequence length="246" mass="29622">MDDTIQLQQAIEQLYTIFALYKTSNKMAACPHCVTQAEINDLTRVPLRLLTAEQLWRYTFKAMSTWGDERDFRHFLPRILELSAFNPGSYELELDMVCRQLDHGKWSDWPEEEQQAILQYFVIQWRLLLSSFTEETRYRVINYVNALGFMALDITPFLSYWRQERSLSATRHLVAFIDEHKDEIPFQHRLKYWYGYQSIAQHIIAWLLETETRLRLEDDFFRYADEAFADELAQSIDALYWWQKIY</sequence>
<dbReference type="RefSeq" id="WP_201362503.1">
    <property type="nucleotide sequence ID" value="NZ_BNJJ01000007.1"/>
</dbReference>
<dbReference type="Proteomes" id="UP000635565">
    <property type="component" value="Unassembled WGS sequence"/>
</dbReference>
<comment type="caution">
    <text evidence="1">The sequence shown here is derived from an EMBL/GenBank/DDBJ whole genome shotgun (WGS) entry which is preliminary data.</text>
</comment>
<keyword evidence="2" id="KW-1185">Reference proteome</keyword>
<accession>A0ABQ3VFD3</accession>